<protein>
    <recommendedName>
        <fullName evidence="5">Segregation and condensation protein B</fullName>
    </recommendedName>
</protein>
<dbReference type="OrthoDB" id="9806226at2"/>
<organism evidence="6 7">
    <name type="scientific">Peptoniphilus duerdenii ATCC BAA-1640</name>
    <dbReference type="NCBI Taxonomy" id="862517"/>
    <lineage>
        <taxon>Bacteria</taxon>
        <taxon>Bacillati</taxon>
        <taxon>Bacillota</taxon>
        <taxon>Tissierellia</taxon>
        <taxon>Tissierellales</taxon>
        <taxon>Peptoniphilaceae</taxon>
        <taxon>Peptoniphilus</taxon>
    </lineage>
</organism>
<evidence type="ECO:0000256" key="3">
    <source>
        <dbReference type="ARBA" id="ARBA00022829"/>
    </source>
</evidence>
<dbReference type="GO" id="GO:0005737">
    <property type="term" value="C:cytoplasm"/>
    <property type="evidence" value="ECO:0007669"/>
    <property type="project" value="UniProtKB-SubCell"/>
</dbReference>
<dbReference type="InterPro" id="IPR005234">
    <property type="entry name" value="ScpB_csome_segregation"/>
</dbReference>
<comment type="caution">
    <text evidence="6">The sequence shown here is derived from an EMBL/GenBank/DDBJ whole genome shotgun (WGS) entry which is preliminary data.</text>
</comment>
<dbReference type="InterPro" id="IPR036390">
    <property type="entry name" value="WH_DNA-bd_sf"/>
</dbReference>
<evidence type="ECO:0000256" key="1">
    <source>
        <dbReference type="ARBA" id="ARBA00022490"/>
    </source>
</evidence>
<evidence type="ECO:0000256" key="4">
    <source>
        <dbReference type="ARBA" id="ARBA00023306"/>
    </source>
</evidence>
<keyword evidence="3 5" id="KW-0159">Chromosome partition</keyword>
<accession>E0NMW5</accession>
<dbReference type="Gene3D" id="1.10.10.10">
    <property type="entry name" value="Winged helix-like DNA-binding domain superfamily/Winged helix DNA-binding domain"/>
    <property type="match status" value="2"/>
</dbReference>
<dbReference type="Proteomes" id="UP000003280">
    <property type="component" value="Unassembled WGS sequence"/>
</dbReference>
<evidence type="ECO:0000256" key="5">
    <source>
        <dbReference type="HAMAP-Rule" id="MF_01804"/>
    </source>
</evidence>
<dbReference type="PANTHER" id="PTHR34298">
    <property type="entry name" value="SEGREGATION AND CONDENSATION PROTEIN B"/>
    <property type="match status" value="1"/>
</dbReference>
<keyword evidence="2 5" id="KW-0132">Cell division</keyword>
<proteinExistence type="inferred from homology"/>
<comment type="similarity">
    <text evidence="5">Belongs to the ScpB family.</text>
</comment>
<dbReference type="Pfam" id="PF04079">
    <property type="entry name" value="SMC_ScpB"/>
    <property type="match status" value="1"/>
</dbReference>
<dbReference type="eggNOG" id="COG1386">
    <property type="taxonomic scope" value="Bacteria"/>
</dbReference>
<dbReference type="GO" id="GO:0051304">
    <property type="term" value="P:chromosome separation"/>
    <property type="evidence" value="ECO:0007669"/>
    <property type="project" value="InterPro"/>
</dbReference>
<comment type="subunit">
    <text evidence="5">Homodimer. Homodimerization may be required to stabilize the binding of ScpA to the Smc head domains. Component of a cohesin-like complex composed of ScpA, ScpB and the Smc homodimer, in which ScpA and ScpB bind to the head domain of Smc. The presence of the three proteins is required for the association of the complex with DNA.</text>
</comment>
<sequence length="179" mass="20451">MDFKAIIEGILFAWGDKVKVSEIAKSLEISEKETNKYIDEMIGDMDNSSRGLRIIRIDDSVQIGTKPEIYDYINDFVVDRNKKNISGASMETLSIIAYKQPITKIEIEEIRGVKCDYTLKTLSDLNLITEVGRLDRIGKPIIYGTTSEFLKQFGLEKIEDLPEVDNFKENEELTFLEGK</sequence>
<dbReference type="SUPFAM" id="SSF46785">
    <property type="entry name" value="Winged helix' DNA-binding domain"/>
    <property type="match status" value="2"/>
</dbReference>
<dbReference type="PANTHER" id="PTHR34298:SF2">
    <property type="entry name" value="SEGREGATION AND CONDENSATION PROTEIN B"/>
    <property type="match status" value="1"/>
</dbReference>
<keyword evidence="1 5" id="KW-0963">Cytoplasm</keyword>
<dbReference type="InterPro" id="IPR036388">
    <property type="entry name" value="WH-like_DNA-bd_sf"/>
</dbReference>
<evidence type="ECO:0000256" key="2">
    <source>
        <dbReference type="ARBA" id="ARBA00022618"/>
    </source>
</evidence>
<dbReference type="STRING" id="862517.HMPREF9225_1504"/>
<gene>
    <name evidence="5 6" type="primary">scpB</name>
    <name evidence="6" type="ORF">HMPREF9225_1504</name>
</gene>
<keyword evidence="7" id="KW-1185">Reference proteome</keyword>
<dbReference type="AlphaFoldDB" id="E0NMW5"/>
<dbReference type="GO" id="GO:0006260">
    <property type="term" value="P:DNA replication"/>
    <property type="evidence" value="ECO:0007669"/>
    <property type="project" value="UniProtKB-UniRule"/>
</dbReference>
<comment type="function">
    <text evidence="5">Participates in chromosomal partition during cell division. May act via the formation of a condensin-like complex containing Smc and ScpA that pull DNA away from mid-cell into both cell halves.</text>
</comment>
<comment type="subcellular location">
    <subcellularLocation>
        <location evidence="5">Cytoplasm</location>
    </subcellularLocation>
    <text evidence="5">Associated with two foci at the outer edges of the nucleoid region in young cells, and at four foci within both cell halves in older cells.</text>
</comment>
<keyword evidence="4 5" id="KW-0131">Cell cycle</keyword>
<dbReference type="HAMAP" id="MF_01804">
    <property type="entry name" value="ScpB"/>
    <property type="match status" value="1"/>
</dbReference>
<dbReference type="GO" id="GO:0051301">
    <property type="term" value="P:cell division"/>
    <property type="evidence" value="ECO:0007669"/>
    <property type="project" value="UniProtKB-KW"/>
</dbReference>
<evidence type="ECO:0000313" key="7">
    <source>
        <dbReference type="Proteomes" id="UP000003280"/>
    </source>
</evidence>
<dbReference type="RefSeq" id="WP_008902294.1">
    <property type="nucleotide sequence ID" value="NZ_GL397071.1"/>
</dbReference>
<dbReference type="EMBL" id="AEEH01000047">
    <property type="protein sequence ID" value="EFM24933.1"/>
    <property type="molecule type" value="Genomic_DNA"/>
</dbReference>
<dbReference type="NCBIfam" id="TIGR00281">
    <property type="entry name" value="SMC-Scp complex subunit ScpB"/>
    <property type="match status" value="1"/>
</dbReference>
<name>E0NMW5_9FIRM</name>
<dbReference type="HOGENOM" id="CLU_045647_5_3_9"/>
<reference evidence="6 7" key="1">
    <citation type="submission" date="2010-07" db="EMBL/GenBank/DDBJ databases">
        <authorList>
            <person name="Muzny D."/>
            <person name="Qin X."/>
            <person name="Deng J."/>
            <person name="Jiang H."/>
            <person name="Liu Y."/>
            <person name="Qu J."/>
            <person name="Song X.-Z."/>
            <person name="Zhang L."/>
            <person name="Thornton R."/>
            <person name="Coyle M."/>
            <person name="Francisco L."/>
            <person name="Jackson L."/>
            <person name="Javaid M."/>
            <person name="Korchina V."/>
            <person name="Kovar C."/>
            <person name="Mata R."/>
            <person name="Mathew T."/>
            <person name="Ngo R."/>
            <person name="Nguyen L."/>
            <person name="Nguyen N."/>
            <person name="Okwuonu G."/>
            <person name="Ongeri F."/>
            <person name="Pham C."/>
            <person name="Simmons D."/>
            <person name="Wilczek-Boney K."/>
            <person name="Hale W."/>
            <person name="Jakkamsetti A."/>
            <person name="Pham P."/>
            <person name="Ruth R."/>
            <person name="San Lucas F."/>
            <person name="Warren J."/>
            <person name="Zhang J."/>
            <person name="Zhao Z."/>
            <person name="Zhou C."/>
            <person name="Zhu D."/>
            <person name="Lee S."/>
            <person name="Bess C."/>
            <person name="Blankenburg K."/>
            <person name="Forbes L."/>
            <person name="Fu Q."/>
            <person name="Gubbala S."/>
            <person name="Hirani K."/>
            <person name="Jayaseelan J.C."/>
            <person name="Lara F."/>
            <person name="Munidasa M."/>
            <person name="Palculict T."/>
            <person name="Patil S."/>
            <person name="Pu L.-L."/>
            <person name="Saada N."/>
            <person name="Tang L."/>
            <person name="Weissenberger G."/>
            <person name="Zhu Y."/>
            <person name="Hemphill L."/>
            <person name="Shang Y."/>
            <person name="Youmans B."/>
            <person name="Ayvaz T."/>
            <person name="Ross M."/>
            <person name="Santibanez J."/>
            <person name="Aqrawi P."/>
            <person name="Gross S."/>
            <person name="Joshi V."/>
            <person name="Fowler G."/>
            <person name="Nazareth L."/>
            <person name="Reid J."/>
            <person name="Worley K."/>
            <person name="Petrosino J."/>
            <person name="Highlander S."/>
            <person name="Gibbs R."/>
        </authorList>
    </citation>
    <scope>NUCLEOTIDE SEQUENCE [LARGE SCALE GENOMIC DNA]</scope>
    <source>
        <strain evidence="6 7">ATCC BAA-1640</strain>
    </source>
</reference>
<dbReference type="PIRSF" id="PIRSF019345">
    <property type="entry name" value="ScpB"/>
    <property type="match status" value="1"/>
</dbReference>
<evidence type="ECO:0000313" key="6">
    <source>
        <dbReference type="EMBL" id="EFM24933.1"/>
    </source>
</evidence>